<dbReference type="Proteomes" id="UP000505355">
    <property type="component" value="Chromosome"/>
</dbReference>
<dbReference type="AlphaFoldDB" id="A0A7D4Q4B0"/>
<dbReference type="Pfam" id="PF13181">
    <property type="entry name" value="TPR_8"/>
    <property type="match status" value="1"/>
</dbReference>
<dbReference type="SUPFAM" id="SSF48452">
    <property type="entry name" value="TPR-like"/>
    <property type="match status" value="1"/>
</dbReference>
<evidence type="ECO:0000313" key="3">
    <source>
        <dbReference type="Proteomes" id="UP000505355"/>
    </source>
</evidence>
<sequence length="1069" mass="125074">MFEVDVKQIAFFKLFDDLIEMLLETKNLDRNKLSNKQLADFSFQIQSELDWEKACSVRTLKKYIEHGFSSKDYYKNQLAAVWLYHSKEGYDLDVIRRYLKNNRISDSRYWDAYLKKFTIQLELEHAMLESVKHAELESLKPFALRRFNHPFRRKSYYNALEDARGKNKVVFIEGSPKTGKTFIVSDFLTEAIEKGVYRRVLWTTCDDNYTLTSFLGDFSREIYTLKSPTDYGKITEAFEYIREKDFIAVFDDFEKANLYTFLDFLNSFSHFVGLARLFIIQRKNEKLNVSTGANKIEITPFDRLELTELLKTKKFPIVPAIIQDILTWTTGLPYFIMQYLNKIGIQEDINDLYKKPLNFTTMERQVSEIIERINESENELLRILCVLNEPFKLDTLLFFTNEINYTFADDTIHKLYQENIIQTIGAGFFELSGTVREFLLPLISIENKVKYHALSGKFLLSDNKESNDSDSDGEVAKRNYKAITHFQQAGNFKLALSLIKSKVALFKSNLMYSQLDVLLRNQRDNQVKSQIEPFYYDIWLDYHLAHAAFIAGRFDEGVDYIYHCLDRSLKMKPYDLRNQDCISFFIKSFQLYSDYLDTLIDHQIARQVLEHTLALFKPRELEWNLRLHAISLLSGYFILDGEFEKALEINENTLQDAIILSQQIIGVAHIRIGMIYLKQKDNNRAVSHLQKAHDLLIAFGDRRAALWSARYLAKGLYRKGDLKDFSLIRGVLETCSEANLNPPDYLSWLNYFRKEPELIEFVELFERERERVTQLIAEKKNVAESKKVKEKAAEYISILKNKAVEGFSYKSYAKPFENNAIKIDSLSVTSFSNKVQKVAVPYFESLFKRKSIESIFSYHLNNAIIKDCLLLGEKGKEIMDRFIFPNLAYLKNDLTDPADSIRMLYARTFEAAGETNAAFEMLSIIKPENYPNDFFNIKANCYSREGNFEKAYECYQSALEFSNDDAWSKGKIYNNIAHIIIKFRKEHLYQEGISSCLAAMEERKDDRFIIHPITNLFILTTETTTTDQIEKVIGQLIKRYRITYRELQKIVPEILSEEKKDIIKNLFVS</sequence>
<name>A0A7D4Q4B0_9SPHI</name>
<dbReference type="Gene3D" id="3.40.50.300">
    <property type="entry name" value="P-loop containing nucleotide triphosphate hydrolases"/>
    <property type="match status" value="1"/>
</dbReference>
<dbReference type="RefSeq" id="WP_173417511.1">
    <property type="nucleotide sequence ID" value="NZ_CP054139.1"/>
</dbReference>
<proteinExistence type="predicted"/>
<dbReference type="InterPro" id="IPR027417">
    <property type="entry name" value="P-loop_NTPase"/>
</dbReference>
<feature type="repeat" description="TPR" evidence="1">
    <location>
        <begin position="932"/>
        <end position="965"/>
    </location>
</feature>
<dbReference type="Gene3D" id="1.25.40.10">
    <property type="entry name" value="Tetratricopeptide repeat domain"/>
    <property type="match status" value="2"/>
</dbReference>
<keyword evidence="3" id="KW-1185">Reference proteome</keyword>
<dbReference type="PROSITE" id="PS50005">
    <property type="entry name" value="TPR"/>
    <property type="match status" value="1"/>
</dbReference>
<dbReference type="SUPFAM" id="SSF52540">
    <property type="entry name" value="P-loop containing nucleoside triphosphate hydrolases"/>
    <property type="match status" value="1"/>
</dbReference>
<reference evidence="2 3" key="1">
    <citation type="submission" date="2020-05" db="EMBL/GenBank/DDBJ databases">
        <title>Mucilaginibacter mali sp. nov.</title>
        <authorList>
            <person name="Kim H.S."/>
            <person name="Lee K.C."/>
            <person name="Suh M.K."/>
            <person name="Kim J.-S."/>
            <person name="Han K.-I."/>
            <person name="Eom M.K."/>
            <person name="Shin Y.K."/>
            <person name="Lee J.-S."/>
        </authorList>
    </citation>
    <scope>NUCLEOTIDE SEQUENCE [LARGE SCALE GENOMIC DNA]</scope>
    <source>
        <strain evidence="2 3">G2-14</strain>
    </source>
</reference>
<evidence type="ECO:0000313" key="2">
    <source>
        <dbReference type="EMBL" id="QKJ32866.1"/>
    </source>
</evidence>
<dbReference type="KEGG" id="mmab:HQ865_24955"/>
<protein>
    <submittedName>
        <fullName evidence="2">Tetratricopeptide repeat protein</fullName>
    </submittedName>
</protein>
<accession>A0A7D4Q4B0</accession>
<organism evidence="2 3">
    <name type="scientific">Mucilaginibacter mali</name>
    <dbReference type="NCBI Taxonomy" id="2740462"/>
    <lineage>
        <taxon>Bacteria</taxon>
        <taxon>Pseudomonadati</taxon>
        <taxon>Bacteroidota</taxon>
        <taxon>Sphingobacteriia</taxon>
        <taxon>Sphingobacteriales</taxon>
        <taxon>Sphingobacteriaceae</taxon>
        <taxon>Mucilaginibacter</taxon>
    </lineage>
</organism>
<keyword evidence="1" id="KW-0802">TPR repeat</keyword>
<dbReference type="InterPro" id="IPR019734">
    <property type="entry name" value="TPR_rpt"/>
</dbReference>
<gene>
    <name evidence="2" type="ORF">HQ865_24955</name>
</gene>
<dbReference type="InterPro" id="IPR011990">
    <property type="entry name" value="TPR-like_helical_dom_sf"/>
</dbReference>
<evidence type="ECO:0000256" key="1">
    <source>
        <dbReference type="PROSITE-ProRule" id="PRU00339"/>
    </source>
</evidence>
<dbReference type="EMBL" id="CP054139">
    <property type="protein sequence ID" value="QKJ32866.1"/>
    <property type="molecule type" value="Genomic_DNA"/>
</dbReference>
<dbReference type="SMART" id="SM00028">
    <property type="entry name" value="TPR"/>
    <property type="match status" value="3"/>
</dbReference>